<dbReference type="Proteomes" id="UP000290331">
    <property type="component" value="Segment"/>
</dbReference>
<sequence length="66" mass="6770">MRAPTTVEVPCPACGEPITLSLGFEVAEPDPEATTAQVRVTTPDLADRAQAHGEVCPVLAGGGPRD</sequence>
<dbReference type="EMBL" id="MK376955">
    <property type="protein sequence ID" value="QAU06423.1"/>
    <property type="molecule type" value="Genomic_DNA"/>
</dbReference>
<name>A0A410TBJ5_9CAUD</name>
<dbReference type="GeneID" id="60324563"/>
<evidence type="ECO:0000313" key="1">
    <source>
        <dbReference type="EMBL" id="QAU06423.1"/>
    </source>
</evidence>
<dbReference type="KEGG" id="vg:60324563"/>
<dbReference type="RefSeq" id="YP_009953096.1">
    <property type="nucleotide sequence ID" value="NC_051619.1"/>
</dbReference>
<gene>
    <name evidence="1" type="primary">5</name>
    <name evidence="1" type="ORF">SEA_KISI_5</name>
</gene>
<accession>A0A410TBJ5</accession>
<reference evidence="1 2" key="1">
    <citation type="submission" date="2019-01" db="EMBL/GenBank/DDBJ databases">
        <authorList>
            <person name="Kinder M."/>
            <person name="Sitio E."/>
            <person name="Ackerson L."/>
            <person name="Anderson L."/>
            <person name="Cottrell A."/>
            <person name="Eggleston T."/>
            <person name="Kiefer A."/>
            <person name="Ukcamaj A."/>
            <person name="Vendrell P."/>
            <person name="Waytashek C."/>
            <person name="Yeo A."/>
            <person name="Braley A.B."/>
            <person name="Ettinger A.-S.H."/>
            <person name="Ettinger W.F."/>
            <person name="Anders K.R."/>
            <person name="Bradley K.W."/>
            <person name="Asai D.J."/>
            <person name="Bowman C.A."/>
            <person name="Russell D.A."/>
            <person name="Pope W.H."/>
            <person name="Jacobs-Sera D."/>
            <person name="Hendrix R.W."/>
            <person name="Hatfull G.F."/>
        </authorList>
    </citation>
    <scope>NUCLEOTIDE SEQUENCE [LARGE SCALE GENOMIC DNA]</scope>
</reference>
<evidence type="ECO:0000313" key="2">
    <source>
        <dbReference type="Proteomes" id="UP000290331"/>
    </source>
</evidence>
<protein>
    <submittedName>
        <fullName evidence="1">Uncharacterized protein</fullName>
    </submittedName>
</protein>
<proteinExistence type="predicted"/>
<organism evidence="1 2">
    <name type="scientific">Mycobacterium phage KiSi</name>
    <dbReference type="NCBI Taxonomy" id="2507856"/>
    <lineage>
        <taxon>Viruses</taxon>
        <taxon>Duplodnaviria</taxon>
        <taxon>Heunggongvirae</taxon>
        <taxon>Uroviricota</taxon>
        <taxon>Caudoviricetes</taxon>
        <taxon>Weiservirinae</taxon>
        <taxon>Anayavirus</taxon>
        <taxon>Anayavirus kisi</taxon>
    </lineage>
</organism>
<keyword evidence="2" id="KW-1185">Reference proteome</keyword>